<dbReference type="InterPro" id="IPR006860">
    <property type="entry name" value="FecR"/>
</dbReference>
<sequence length="319" mass="35679">MSVIDPHQRAALQQATEWYTLLQCETAVTADQHAWQQWLQEAPVNQWAWQQIERFQQRLQCVPSALASRTLDLAGQAPSITRRGMLKGFALLAGSSALGWSGYQQRHTSPWLADYRSAVGERLPVKLADGGQLLLNTDSALDVQYDPRQRLVRLRQGEVMISTAQDVAQRPFYVQTPQGLIQALGTRFSVRLEDGRSEVAVYEHQVRITPAQGLASLLSAGQQSSFSNLTMLPGQPLDNSQGAWSNGLLIANDQRLDNFLAELGRYRHGWLHCDPAIAHLRISGTFALNDTDQALRALVSTLPVKVERRTRYWLTLTGR</sequence>
<dbReference type="PANTHER" id="PTHR30273">
    <property type="entry name" value="PERIPLASMIC SIGNAL SENSOR AND SIGMA FACTOR ACTIVATOR FECR-RELATED"/>
    <property type="match status" value="1"/>
</dbReference>
<protein>
    <submittedName>
        <fullName evidence="3">Iron dicitrate transport regulator FecR</fullName>
    </submittedName>
</protein>
<accession>A0A2R3QT05</accession>
<proteinExistence type="predicted"/>
<evidence type="ECO:0000313" key="4">
    <source>
        <dbReference type="Proteomes" id="UP000238327"/>
    </source>
</evidence>
<feature type="domain" description="FecR protein" evidence="1">
    <location>
        <begin position="114"/>
        <end position="206"/>
    </location>
</feature>
<dbReference type="Proteomes" id="UP000238327">
    <property type="component" value="Chromosome"/>
</dbReference>
<dbReference type="RefSeq" id="WP_106739584.1">
    <property type="nucleotide sequence ID" value="NZ_CP027657.1"/>
</dbReference>
<dbReference type="Pfam" id="PF16220">
    <property type="entry name" value="DUF4880"/>
    <property type="match status" value="1"/>
</dbReference>
<dbReference type="Pfam" id="PF04773">
    <property type="entry name" value="FecR"/>
    <property type="match status" value="1"/>
</dbReference>
<name>A0A2R3QT05_ECTME</name>
<organism evidence="3 4">
    <name type="scientific">Ectopseudomonas mendocina</name>
    <name type="common">Pseudomonas mendocina</name>
    <dbReference type="NCBI Taxonomy" id="300"/>
    <lineage>
        <taxon>Bacteria</taxon>
        <taxon>Pseudomonadati</taxon>
        <taxon>Pseudomonadota</taxon>
        <taxon>Gammaproteobacteria</taxon>
        <taxon>Pseudomonadales</taxon>
        <taxon>Pseudomonadaceae</taxon>
        <taxon>Ectopseudomonas</taxon>
    </lineage>
</organism>
<dbReference type="OrthoDB" id="1099576at2"/>
<evidence type="ECO:0000313" key="3">
    <source>
        <dbReference type="EMBL" id="AVO54864.1"/>
    </source>
</evidence>
<gene>
    <name evidence="3" type="ORF">C7A17_19545</name>
</gene>
<evidence type="ECO:0000259" key="1">
    <source>
        <dbReference type="Pfam" id="PF04773"/>
    </source>
</evidence>
<dbReference type="InterPro" id="IPR032623">
    <property type="entry name" value="FecR_N"/>
</dbReference>
<dbReference type="Gene3D" id="2.60.120.1440">
    <property type="match status" value="1"/>
</dbReference>
<evidence type="ECO:0000259" key="2">
    <source>
        <dbReference type="Pfam" id="PF16220"/>
    </source>
</evidence>
<feature type="domain" description="FecR N-terminal" evidence="2">
    <location>
        <begin position="13"/>
        <end position="54"/>
    </location>
</feature>
<dbReference type="EMBL" id="CP027657">
    <property type="protein sequence ID" value="AVO54864.1"/>
    <property type="molecule type" value="Genomic_DNA"/>
</dbReference>
<dbReference type="AlphaFoldDB" id="A0A2R3QT05"/>
<dbReference type="PANTHER" id="PTHR30273:SF2">
    <property type="entry name" value="PROTEIN FECR"/>
    <property type="match status" value="1"/>
</dbReference>
<reference evidence="3 4" key="1">
    <citation type="submission" date="2018-03" db="EMBL/GenBank/DDBJ databases">
        <title>Complete genome sequence and methylome analysis of Pseudomonas mendocina NEB 698.</title>
        <authorList>
            <person name="Morgan R.D."/>
        </authorList>
    </citation>
    <scope>NUCLEOTIDE SEQUENCE [LARGE SCALE GENOMIC DNA]</scope>
    <source>
        <strain evidence="3 4">NEB698</strain>
    </source>
</reference>
<dbReference type="GO" id="GO:0016989">
    <property type="term" value="F:sigma factor antagonist activity"/>
    <property type="evidence" value="ECO:0007669"/>
    <property type="project" value="TreeGrafter"/>
</dbReference>
<dbReference type="InterPro" id="IPR012373">
    <property type="entry name" value="Ferrdict_sens_TM"/>
</dbReference>
<dbReference type="PIRSF" id="PIRSF018266">
    <property type="entry name" value="FecR"/>
    <property type="match status" value="1"/>
</dbReference>